<protein>
    <submittedName>
        <fullName evidence="7">Acetyl-CoA synthetase-like protein</fullName>
    </submittedName>
</protein>
<dbReference type="EMBL" id="KZ819321">
    <property type="protein sequence ID" value="PWN24031.1"/>
    <property type="molecule type" value="Genomic_DNA"/>
</dbReference>
<comment type="similarity">
    <text evidence="1">Belongs to the ATP-dependent AMP-binding enzyme family.</text>
</comment>
<dbReference type="GO" id="GO:0050218">
    <property type="term" value="F:propionate-CoA ligase activity"/>
    <property type="evidence" value="ECO:0007669"/>
    <property type="project" value="TreeGrafter"/>
</dbReference>
<gene>
    <name evidence="7" type="ORF">BCV69DRAFT_309883</name>
</gene>
<dbReference type="Pfam" id="PF16177">
    <property type="entry name" value="ACAS_N"/>
    <property type="match status" value="1"/>
</dbReference>
<dbReference type="PROSITE" id="PS00455">
    <property type="entry name" value="AMP_BINDING"/>
    <property type="match status" value="1"/>
</dbReference>
<evidence type="ECO:0000256" key="3">
    <source>
        <dbReference type="SAM" id="Phobius"/>
    </source>
</evidence>
<evidence type="ECO:0000259" key="5">
    <source>
        <dbReference type="Pfam" id="PF13193"/>
    </source>
</evidence>
<dbReference type="Pfam" id="PF13193">
    <property type="entry name" value="AMP-binding_C"/>
    <property type="match status" value="1"/>
</dbReference>
<accession>A0A316UI73</accession>
<dbReference type="AlphaFoldDB" id="A0A316UI73"/>
<feature type="domain" description="AMP-dependent synthetase/ligase" evidence="4">
    <location>
        <begin position="123"/>
        <end position="512"/>
    </location>
</feature>
<keyword evidence="3" id="KW-0812">Transmembrane</keyword>
<dbReference type="InterPro" id="IPR000873">
    <property type="entry name" value="AMP-dep_synth/lig_dom"/>
</dbReference>
<dbReference type="InterPro" id="IPR025110">
    <property type="entry name" value="AMP-bd_C"/>
</dbReference>
<dbReference type="GeneID" id="37016484"/>
<dbReference type="OrthoDB" id="1706066at2759"/>
<dbReference type="RefSeq" id="XP_025351191.1">
    <property type="nucleotide sequence ID" value="XM_025494750.1"/>
</dbReference>
<feature type="region of interest" description="Disordered" evidence="2">
    <location>
        <begin position="36"/>
        <end position="62"/>
    </location>
</feature>
<keyword evidence="3" id="KW-0472">Membrane</keyword>
<organism evidence="7 8">
    <name type="scientific">Pseudomicrostroma glucosiphilum</name>
    <dbReference type="NCBI Taxonomy" id="1684307"/>
    <lineage>
        <taxon>Eukaryota</taxon>
        <taxon>Fungi</taxon>
        <taxon>Dikarya</taxon>
        <taxon>Basidiomycota</taxon>
        <taxon>Ustilaginomycotina</taxon>
        <taxon>Exobasidiomycetes</taxon>
        <taxon>Microstromatales</taxon>
        <taxon>Microstromatales incertae sedis</taxon>
        <taxon>Pseudomicrostroma</taxon>
    </lineage>
</organism>
<keyword evidence="8" id="KW-1185">Reference proteome</keyword>
<evidence type="ECO:0000256" key="2">
    <source>
        <dbReference type="SAM" id="MobiDB-lite"/>
    </source>
</evidence>
<feature type="transmembrane region" description="Helical" evidence="3">
    <location>
        <begin position="333"/>
        <end position="356"/>
    </location>
</feature>
<dbReference type="Gene3D" id="3.40.50.12780">
    <property type="entry name" value="N-terminal domain of ligase-like"/>
    <property type="match status" value="1"/>
</dbReference>
<dbReference type="InterPro" id="IPR042099">
    <property type="entry name" value="ANL_N_sf"/>
</dbReference>
<dbReference type="STRING" id="1684307.A0A316UI73"/>
<keyword evidence="3" id="KW-1133">Transmembrane helix</keyword>
<proteinExistence type="inferred from homology"/>
<dbReference type="InterPro" id="IPR045851">
    <property type="entry name" value="AMP-bd_C_sf"/>
</dbReference>
<evidence type="ECO:0000313" key="7">
    <source>
        <dbReference type="EMBL" id="PWN24031.1"/>
    </source>
</evidence>
<evidence type="ECO:0000259" key="4">
    <source>
        <dbReference type="Pfam" id="PF00501"/>
    </source>
</evidence>
<sequence length="714" mass="76928">MTSTPSSHPQKAVHSQSLTDPESFWLKAANDVHWHRHPDRAFGPSQRTRDTARHGRESDGVWFPGGQISTTFNCLDRHVYPPPTPHSPPLTPSPHTPHLPFDPSLAKRVAFRHISPLPWQTVQERTITYGDALENVQVLAGVLKSKGVGKGDVVTVYMSESIETALAILAITRIGAVFSVVFGGFASKELAKRIEDSKCKMIITSSCGLEPKGPVPYKPLVDEALRICASRHVPASGVLFQRRHGIRDHEPPAVDNSRNEWDWDEEMTLTRKGEGGRSPCWASHPVASEDPLYLLYTSGSTGNPKGVVRSAGGHAVSLRYYIEHIFGMKKDDLILTTSSFGWVVGCSYILFGPLLLGASSIIFEGKPILPDAGILWRTVSNHGVTHLFTAPTALRAVRGADPDAAFMRAAGVNLKSLRTLFLAGERSEPGIVELYGKLLRELGAPGANVNDNYWSTESGNPITALQISPAFAPLVAKPGSAGVPLPGMDVRIVDEEGKEISKAGEMGNLVLAPPLAPSALLGLWHNPAGFEKSYWDRFSGKGGWFDTGDSAYRDADGYVTICARGDDLINVAAHRLGTGLIEAVVTAHPDIVECCVVGAPDPAKGQVPFALVVVAQDHKADVKTMMKSINDHIRQEVGPIAQLGAVIATGKLPKTRSGKTLRRTIRAMVENAAEGKKDQEVPYPPTIEDKDVLAPIQASIEAHFASAGGTKAKL</sequence>
<feature type="domain" description="Acetyl-coenzyme A synthetase N-terminal" evidence="6">
    <location>
        <begin position="11"/>
        <end position="74"/>
    </location>
</feature>
<feature type="compositionally biased region" description="Basic and acidic residues" evidence="2">
    <location>
        <begin position="47"/>
        <end position="59"/>
    </location>
</feature>
<dbReference type="PANTHER" id="PTHR43347:SF3">
    <property type="entry name" value="ACYL-COA SYNTHETASE SHORT-CHAIN FAMILY MEMBER 3, MITOCHONDRIAL"/>
    <property type="match status" value="1"/>
</dbReference>
<feature type="domain" description="AMP-binding enzyme C-terminal" evidence="5">
    <location>
        <begin position="581"/>
        <end position="659"/>
    </location>
</feature>
<dbReference type="Pfam" id="PF00501">
    <property type="entry name" value="AMP-binding"/>
    <property type="match status" value="1"/>
</dbReference>
<dbReference type="Proteomes" id="UP000245942">
    <property type="component" value="Unassembled WGS sequence"/>
</dbReference>
<evidence type="ECO:0000256" key="1">
    <source>
        <dbReference type="ARBA" id="ARBA00006432"/>
    </source>
</evidence>
<evidence type="ECO:0000259" key="6">
    <source>
        <dbReference type="Pfam" id="PF16177"/>
    </source>
</evidence>
<dbReference type="InterPro" id="IPR032387">
    <property type="entry name" value="ACAS_N"/>
</dbReference>
<dbReference type="Gene3D" id="3.30.300.30">
    <property type="match status" value="1"/>
</dbReference>
<feature type="transmembrane region" description="Helical" evidence="3">
    <location>
        <begin position="165"/>
        <end position="186"/>
    </location>
</feature>
<evidence type="ECO:0000313" key="8">
    <source>
        <dbReference type="Proteomes" id="UP000245942"/>
    </source>
</evidence>
<reference evidence="7 8" key="1">
    <citation type="journal article" date="2018" name="Mol. Biol. Evol.">
        <title>Broad Genomic Sampling Reveals a Smut Pathogenic Ancestry of the Fungal Clade Ustilaginomycotina.</title>
        <authorList>
            <person name="Kijpornyongpan T."/>
            <person name="Mondo S.J."/>
            <person name="Barry K."/>
            <person name="Sandor L."/>
            <person name="Lee J."/>
            <person name="Lipzen A."/>
            <person name="Pangilinan J."/>
            <person name="LaButti K."/>
            <person name="Hainaut M."/>
            <person name="Henrissat B."/>
            <person name="Grigoriev I.V."/>
            <person name="Spatafora J.W."/>
            <person name="Aime M.C."/>
        </authorList>
    </citation>
    <scope>NUCLEOTIDE SEQUENCE [LARGE SCALE GENOMIC DNA]</scope>
    <source>
        <strain evidence="7 8">MCA 4718</strain>
    </source>
</reference>
<dbReference type="SUPFAM" id="SSF56801">
    <property type="entry name" value="Acetyl-CoA synthetase-like"/>
    <property type="match status" value="1"/>
</dbReference>
<name>A0A316UI73_9BASI</name>
<dbReference type="PANTHER" id="PTHR43347">
    <property type="entry name" value="ACYL-COA SYNTHETASE"/>
    <property type="match status" value="1"/>
</dbReference>
<dbReference type="InterPro" id="IPR020845">
    <property type="entry name" value="AMP-binding_CS"/>
</dbReference>